<evidence type="ECO:0000313" key="3">
    <source>
        <dbReference type="Proteomes" id="UP001419268"/>
    </source>
</evidence>
<name>A0AAP0IBA6_9MAGN</name>
<dbReference type="Proteomes" id="UP001419268">
    <property type="component" value="Unassembled WGS sequence"/>
</dbReference>
<dbReference type="EMBL" id="JBBNAG010000008">
    <property type="protein sequence ID" value="KAK9112062.1"/>
    <property type="molecule type" value="Genomic_DNA"/>
</dbReference>
<proteinExistence type="predicted"/>
<gene>
    <name evidence="2" type="ORF">Scep_019581</name>
</gene>
<reference evidence="2 3" key="1">
    <citation type="submission" date="2024-01" db="EMBL/GenBank/DDBJ databases">
        <title>Genome assemblies of Stephania.</title>
        <authorList>
            <person name="Yang L."/>
        </authorList>
    </citation>
    <scope>NUCLEOTIDE SEQUENCE [LARGE SCALE GENOMIC DNA]</scope>
    <source>
        <strain evidence="2">JXDWG</strain>
        <tissue evidence="2">Leaf</tissue>
    </source>
</reference>
<keyword evidence="3" id="KW-1185">Reference proteome</keyword>
<dbReference type="AlphaFoldDB" id="A0AAP0IBA6"/>
<feature type="compositionally biased region" description="Basic and acidic residues" evidence="1">
    <location>
        <begin position="146"/>
        <end position="158"/>
    </location>
</feature>
<organism evidence="2 3">
    <name type="scientific">Stephania cephalantha</name>
    <dbReference type="NCBI Taxonomy" id="152367"/>
    <lineage>
        <taxon>Eukaryota</taxon>
        <taxon>Viridiplantae</taxon>
        <taxon>Streptophyta</taxon>
        <taxon>Embryophyta</taxon>
        <taxon>Tracheophyta</taxon>
        <taxon>Spermatophyta</taxon>
        <taxon>Magnoliopsida</taxon>
        <taxon>Ranunculales</taxon>
        <taxon>Menispermaceae</taxon>
        <taxon>Menispermoideae</taxon>
        <taxon>Cissampelideae</taxon>
        <taxon>Stephania</taxon>
    </lineage>
</organism>
<feature type="compositionally biased region" description="Basic and acidic residues" evidence="1">
    <location>
        <begin position="25"/>
        <end position="35"/>
    </location>
</feature>
<protein>
    <submittedName>
        <fullName evidence="2">Uncharacterized protein</fullName>
    </submittedName>
</protein>
<feature type="region of interest" description="Disordered" evidence="1">
    <location>
        <begin position="25"/>
        <end position="84"/>
    </location>
</feature>
<evidence type="ECO:0000313" key="2">
    <source>
        <dbReference type="EMBL" id="KAK9112062.1"/>
    </source>
</evidence>
<feature type="region of interest" description="Disordered" evidence="1">
    <location>
        <begin position="113"/>
        <end position="158"/>
    </location>
</feature>
<accession>A0AAP0IBA6</accession>
<comment type="caution">
    <text evidence="2">The sequence shown here is derived from an EMBL/GenBank/DDBJ whole genome shotgun (WGS) entry which is preliminary data.</text>
</comment>
<sequence>MKKSMALREDSRQWRRLDNGRLREAARRRCGDQRTAKQHQQIARGARARAETSGDLRQSRTMARIRGVSPIGVSGRDGNGSDLDVQCGGDGGYGVRWRATDFGVDVRRRMCNATKEQEQSDEERRLQQGRRGRASLQDGDTVAARRRGDDKKMADRMY</sequence>
<feature type="compositionally biased region" description="Basic and acidic residues" evidence="1">
    <location>
        <begin position="115"/>
        <end position="126"/>
    </location>
</feature>
<evidence type="ECO:0000256" key="1">
    <source>
        <dbReference type="SAM" id="MobiDB-lite"/>
    </source>
</evidence>
<feature type="compositionally biased region" description="Basic and acidic residues" evidence="1">
    <location>
        <begin position="48"/>
        <end position="58"/>
    </location>
</feature>